<gene>
    <name evidence="12" type="ORF">C2E21_1228</name>
</gene>
<keyword evidence="13" id="KW-1185">Reference proteome</keyword>
<evidence type="ECO:0000256" key="5">
    <source>
        <dbReference type="ARBA" id="ARBA00022801"/>
    </source>
</evidence>
<dbReference type="Pfam" id="PF00004">
    <property type="entry name" value="AAA"/>
    <property type="match status" value="1"/>
</dbReference>
<dbReference type="GO" id="GO:0009507">
    <property type="term" value="C:chloroplast"/>
    <property type="evidence" value="ECO:0007669"/>
    <property type="project" value="TreeGrafter"/>
</dbReference>
<dbReference type="PANTHER" id="PTHR23076:SF37">
    <property type="entry name" value="ATP-DEPENDENT ZINC METALLOPROTEASE FTSH 4, MITOCHONDRIAL"/>
    <property type="match status" value="1"/>
</dbReference>
<evidence type="ECO:0000256" key="4">
    <source>
        <dbReference type="ARBA" id="ARBA00022741"/>
    </source>
</evidence>
<keyword evidence="5" id="KW-0378">Hydrolase</keyword>
<feature type="region of interest" description="Disordered" evidence="10">
    <location>
        <begin position="904"/>
        <end position="933"/>
    </location>
</feature>
<dbReference type="Gene3D" id="3.40.50.300">
    <property type="entry name" value="P-loop containing nucleotide triphosphate hydrolases"/>
    <property type="match status" value="1"/>
</dbReference>
<dbReference type="PANTHER" id="PTHR23076">
    <property type="entry name" value="METALLOPROTEASE M41 FTSH"/>
    <property type="match status" value="1"/>
</dbReference>
<dbReference type="SUPFAM" id="SSF52540">
    <property type="entry name" value="P-loop containing nucleoside triphosphate hydrolases"/>
    <property type="match status" value="1"/>
</dbReference>
<organism evidence="12 13">
    <name type="scientific">Chlorella sorokiniana</name>
    <name type="common">Freshwater green alga</name>
    <dbReference type="NCBI Taxonomy" id="3076"/>
    <lineage>
        <taxon>Eukaryota</taxon>
        <taxon>Viridiplantae</taxon>
        <taxon>Chlorophyta</taxon>
        <taxon>core chlorophytes</taxon>
        <taxon>Trebouxiophyceae</taxon>
        <taxon>Chlorellales</taxon>
        <taxon>Chlorellaceae</taxon>
        <taxon>Chlorella clade</taxon>
        <taxon>Chlorella</taxon>
    </lineage>
</organism>
<keyword evidence="7" id="KW-0809">Transit peptide</keyword>
<dbReference type="Pfam" id="PF17862">
    <property type="entry name" value="AAA_lid_3"/>
    <property type="match status" value="1"/>
</dbReference>
<dbReference type="GO" id="GO:0016020">
    <property type="term" value="C:membrane"/>
    <property type="evidence" value="ECO:0007669"/>
    <property type="project" value="UniProtKB-SubCell"/>
</dbReference>
<name>A0A2P6U2M6_CHLSO</name>
<keyword evidence="2" id="KW-0645">Protease</keyword>
<accession>A0A2P6U2M6</accession>
<feature type="domain" description="AAA+ ATPase" evidence="11">
    <location>
        <begin position="336"/>
        <end position="476"/>
    </location>
</feature>
<dbReference type="OrthoDB" id="1877876at2759"/>
<dbReference type="Gene3D" id="1.20.58.760">
    <property type="entry name" value="Peptidase M41"/>
    <property type="match status" value="1"/>
</dbReference>
<keyword evidence="12" id="KW-0482">Metalloprotease</keyword>
<dbReference type="InterPro" id="IPR037219">
    <property type="entry name" value="Peptidase_M41-like"/>
</dbReference>
<sequence>MLLGGCGPLRSGGSSLTRRQQTISCSAAAGGDSAPRARPQEVAQIAVKAMLPKVAGSEDTTQAAVQAAQTLDEKLGEMRKAAKRVYDRVYYGDVLPPIGSFQISYARLLQLLHDKKVKRIILLSDGRSAIVEIPVENTESDFETVTYDRRNVQIQYAEEVPEWQMEKNRYYVELPGDVWEEGELMRLIKDNQEKRVLIDGELRVPYGNLLHINQVRPELQVVDPGDAYVWLNQYQSQFLPILGLLGLRMVVGAGEWLLRKLGKEKKSEQEQLADSLGQHRAREYNVEEEGKKGGKRKGTGVKYDDVAGIDHIKSDVKEVLDILLGDERYVAMGAHPVRGVLLEGPPGTGKTLLAKAMAGEAGIPFYSANGAEFVEMFQGVAAARIRSLFRTARKKAPAIIFIDEIDAIGKARSSGPTDSGTQEREQGLLQLLTEMDGFYQDDKVLVVAATNRADALDEALLRPGRFDRTIYMGRPSPANRLKILQVHARNKPLDRSNDDALLRQIADLAIGYSGAELANLMNEAAILAVRRSQAEIDLPILKEAMDKIRLGLPQDSLPDSAAKRQYATIEAARAVAFALTPGMPQLEHVTIQPRGGHTTRILFQRQEFGREGGTWHALTTPEGATNAVKLDKPLSQLEVACGLLTPLYVSRACEEVLYGRDSVSLSTSKEVSRAGELARWIVMDSGLHPATRDDVVRLNLRPGGKRDPTVKWAWKNYDELIMGLQRRAYEAALKLVAERATVIRTVGNELCDNADETVLGSRVIDLLLNTPLDDVPDGLLANFSSSSTAAAAPAAAAAGGSRGGGGLSGDGIAAQQTAAAAATAVAERAESGAAASSSGRGAADEVRQALGEDVYNDPALVALAEVVMGKTSEWELLPGNKAASKADRVRQQLLDPAERQRLAAQAEFTTSSDAATPFPPGPPVPLAGAPPAVDAAEAAGKTIAEVELPGFEGPGAGLIKL</sequence>
<dbReference type="InterPro" id="IPR041569">
    <property type="entry name" value="AAA_lid_3"/>
</dbReference>
<dbReference type="EMBL" id="LHPG02000002">
    <property type="protein sequence ID" value="PRW60565.1"/>
    <property type="molecule type" value="Genomic_DNA"/>
</dbReference>
<evidence type="ECO:0000259" key="11">
    <source>
        <dbReference type="SMART" id="SM00382"/>
    </source>
</evidence>
<keyword evidence="3" id="KW-0812">Transmembrane</keyword>
<keyword evidence="4" id="KW-0547">Nucleotide-binding</keyword>
<dbReference type="GO" id="GO:0004176">
    <property type="term" value="F:ATP-dependent peptidase activity"/>
    <property type="evidence" value="ECO:0007669"/>
    <property type="project" value="InterPro"/>
</dbReference>
<keyword evidence="6" id="KW-0067">ATP-binding</keyword>
<dbReference type="PROSITE" id="PS00674">
    <property type="entry name" value="AAA"/>
    <property type="match status" value="1"/>
</dbReference>
<dbReference type="GO" id="GO:0045037">
    <property type="term" value="P:protein import into chloroplast stroma"/>
    <property type="evidence" value="ECO:0007669"/>
    <property type="project" value="TreeGrafter"/>
</dbReference>
<proteinExistence type="predicted"/>
<dbReference type="InterPro" id="IPR003593">
    <property type="entry name" value="AAA+_ATPase"/>
</dbReference>
<evidence type="ECO:0000256" key="6">
    <source>
        <dbReference type="ARBA" id="ARBA00022840"/>
    </source>
</evidence>
<evidence type="ECO:0000256" key="2">
    <source>
        <dbReference type="ARBA" id="ARBA00022670"/>
    </source>
</evidence>
<dbReference type="FunFam" id="3.40.50.300:FF:000277">
    <property type="entry name" value="ATP-dependent zinc metalloprotease FtsH"/>
    <property type="match status" value="1"/>
</dbReference>
<keyword evidence="9" id="KW-0472">Membrane</keyword>
<dbReference type="AlphaFoldDB" id="A0A2P6U2M6"/>
<dbReference type="GO" id="GO:0016887">
    <property type="term" value="F:ATP hydrolysis activity"/>
    <property type="evidence" value="ECO:0007669"/>
    <property type="project" value="InterPro"/>
</dbReference>
<evidence type="ECO:0000313" key="12">
    <source>
        <dbReference type="EMBL" id="PRW60565.1"/>
    </source>
</evidence>
<evidence type="ECO:0000256" key="7">
    <source>
        <dbReference type="ARBA" id="ARBA00022946"/>
    </source>
</evidence>
<reference evidence="12 13" key="1">
    <citation type="journal article" date="2018" name="Plant J.">
        <title>Genome sequences of Chlorella sorokiniana UTEX 1602 and Micractinium conductrix SAG 241.80: implications to maltose excretion by a green alga.</title>
        <authorList>
            <person name="Arriola M.B."/>
            <person name="Velmurugan N."/>
            <person name="Zhang Y."/>
            <person name="Plunkett M.H."/>
            <person name="Hondzo H."/>
            <person name="Barney B.M."/>
        </authorList>
    </citation>
    <scope>NUCLEOTIDE SEQUENCE [LARGE SCALE GENOMIC DNA]</scope>
    <source>
        <strain evidence="13">UTEX 1602</strain>
    </source>
</reference>
<evidence type="ECO:0000256" key="10">
    <source>
        <dbReference type="SAM" id="MobiDB-lite"/>
    </source>
</evidence>
<dbReference type="STRING" id="3076.A0A2P6U2M6"/>
<dbReference type="SMART" id="SM00382">
    <property type="entry name" value="AAA"/>
    <property type="match status" value="1"/>
</dbReference>
<dbReference type="GO" id="GO:0005524">
    <property type="term" value="F:ATP binding"/>
    <property type="evidence" value="ECO:0007669"/>
    <property type="project" value="UniProtKB-KW"/>
</dbReference>
<evidence type="ECO:0000256" key="8">
    <source>
        <dbReference type="ARBA" id="ARBA00022989"/>
    </source>
</evidence>
<keyword evidence="8" id="KW-1133">Transmembrane helix</keyword>
<evidence type="ECO:0000256" key="1">
    <source>
        <dbReference type="ARBA" id="ARBA00004141"/>
    </source>
</evidence>
<dbReference type="SUPFAM" id="SSF140990">
    <property type="entry name" value="FtsH protease domain-like"/>
    <property type="match status" value="1"/>
</dbReference>
<dbReference type="InterPro" id="IPR003960">
    <property type="entry name" value="ATPase_AAA_CS"/>
</dbReference>
<dbReference type="GO" id="GO:0006508">
    <property type="term" value="P:proteolysis"/>
    <property type="evidence" value="ECO:0007669"/>
    <property type="project" value="UniProtKB-KW"/>
</dbReference>
<evidence type="ECO:0000256" key="9">
    <source>
        <dbReference type="ARBA" id="ARBA00023136"/>
    </source>
</evidence>
<protein>
    <submittedName>
        <fullName evidence="12">ATP-dependent metalloprotease</fullName>
    </submittedName>
</protein>
<comment type="subcellular location">
    <subcellularLocation>
        <location evidence="1">Membrane</location>
        <topology evidence="1">Multi-pass membrane protein</topology>
    </subcellularLocation>
</comment>
<evidence type="ECO:0000313" key="13">
    <source>
        <dbReference type="Proteomes" id="UP000239899"/>
    </source>
</evidence>
<dbReference type="InterPro" id="IPR027417">
    <property type="entry name" value="P-loop_NTPase"/>
</dbReference>
<dbReference type="Gene3D" id="1.10.8.60">
    <property type="match status" value="1"/>
</dbReference>
<evidence type="ECO:0000256" key="3">
    <source>
        <dbReference type="ARBA" id="ARBA00022692"/>
    </source>
</evidence>
<dbReference type="GO" id="GO:0004222">
    <property type="term" value="F:metalloendopeptidase activity"/>
    <property type="evidence" value="ECO:0007669"/>
    <property type="project" value="InterPro"/>
</dbReference>
<dbReference type="Proteomes" id="UP000239899">
    <property type="component" value="Unassembled WGS sequence"/>
</dbReference>
<dbReference type="InterPro" id="IPR003959">
    <property type="entry name" value="ATPase_AAA_core"/>
</dbReference>
<comment type="caution">
    <text evidence="12">The sequence shown here is derived from an EMBL/GenBank/DDBJ whole genome shotgun (WGS) entry which is preliminary data.</text>
</comment>